<keyword evidence="1" id="KW-0810">Translation regulation</keyword>
<evidence type="ECO:0000313" key="6">
    <source>
        <dbReference type="Proteomes" id="UP000623795"/>
    </source>
</evidence>
<dbReference type="CDD" id="cd00552">
    <property type="entry name" value="RaiA"/>
    <property type="match status" value="1"/>
</dbReference>
<evidence type="ECO:0000256" key="2">
    <source>
        <dbReference type="ARBA" id="ARBA00038695"/>
    </source>
</evidence>
<evidence type="ECO:0000256" key="4">
    <source>
        <dbReference type="SAM" id="MobiDB-lite"/>
    </source>
</evidence>
<dbReference type="EMBL" id="WTVN01000020">
    <property type="protein sequence ID" value="NMG44801.1"/>
    <property type="molecule type" value="Genomic_DNA"/>
</dbReference>
<dbReference type="NCBIfam" id="TIGR00741">
    <property type="entry name" value="yfiA"/>
    <property type="match status" value="1"/>
</dbReference>
<dbReference type="Proteomes" id="UP000623795">
    <property type="component" value="Unassembled WGS sequence"/>
</dbReference>
<dbReference type="PANTHER" id="PTHR33231">
    <property type="entry name" value="30S RIBOSOMAL PROTEIN"/>
    <property type="match status" value="1"/>
</dbReference>
<dbReference type="Gene3D" id="3.30.160.100">
    <property type="entry name" value="Ribosome hibernation promotion factor-like"/>
    <property type="match status" value="1"/>
</dbReference>
<comment type="subunit">
    <text evidence="2">Associates exclusively with 100S ribosomes, which are dimers of 70S ribosomes.</text>
</comment>
<gene>
    <name evidence="5" type="primary">raiA</name>
    <name evidence="5" type="ORF">GPA22_13815</name>
</gene>
<dbReference type="InterPro" id="IPR050574">
    <property type="entry name" value="HPF/YfiA_ribosome-assoc"/>
</dbReference>
<dbReference type="RefSeq" id="WP_169256656.1">
    <property type="nucleotide sequence ID" value="NZ_WTVN01000020.1"/>
</dbReference>
<evidence type="ECO:0000256" key="3">
    <source>
        <dbReference type="ARBA" id="ARBA00041148"/>
    </source>
</evidence>
<accession>A0ABX1Q226</accession>
<comment type="caution">
    <text evidence="5">The sequence shown here is derived from an EMBL/GenBank/DDBJ whole genome shotgun (WGS) entry which is preliminary data.</text>
</comment>
<keyword evidence="6" id="KW-1185">Reference proteome</keyword>
<evidence type="ECO:0000313" key="5">
    <source>
        <dbReference type="EMBL" id="NMG44801.1"/>
    </source>
</evidence>
<dbReference type="InterPro" id="IPR036567">
    <property type="entry name" value="RHF-like"/>
</dbReference>
<dbReference type="InterPro" id="IPR003489">
    <property type="entry name" value="RHF/RaiA"/>
</dbReference>
<reference evidence="5 6" key="1">
    <citation type="submission" date="2019-12" db="EMBL/GenBank/DDBJ databases">
        <title>Comparative genomics gives insights into the taxonomy of the Azoarcus-Aromatoleum group and reveals separate origins of nif in the plant-associated Azoarcus and non-plant-associated Aromatoleum sub-groups.</title>
        <authorList>
            <person name="Lafos M."/>
            <person name="Maluk M."/>
            <person name="Batista M."/>
            <person name="Junghare M."/>
            <person name="Carmona M."/>
            <person name="Faoro H."/>
            <person name="Cruz L.M."/>
            <person name="Battistoni F."/>
            <person name="De Souza E."/>
            <person name="Pedrosa F."/>
            <person name="Chen W.-M."/>
            <person name="Poole P.S."/>
            <person name="Dixon R.A."/>
            <person name="James E.K."/>
        </authorList>
    </citation>
    <scope>NUCLEOTIDE SEQUENCE [LARGE SCALE GENOMIC DNA]</scope>
    <source>
        <strain evidence="5 6">Td21</strain>
    </source>
</reference>
<organism evidence="5 6">
    <name type="scientific">Aromatoleum toluvorans</name>
    <dbReference type="NCBI Taxonomy" id="92002"/>
    <lineage>
        <taxon>Bacteria</taxon>
        <taxon>Pseudomonadati</taxon>
        <taxon>Pseudomonadota</taxon>
        <taxon>Betaproteobacteria</taxon>
        <taxon>Rhodocyclales</taxon>
        <taxon>Rhodocyclaceae</taxon>
        <taxon>Aromatoleum</taxon>
    </lineage>
</organism>
<proteinExistence type="predicted"/>
<dbReference type="PANTHER" id="PTHR33231:SF1">
    <property type="entry name" value="30S RIBOSOMAL PROTEIN"/>
    <property type="match status" value="1"/>
</dbReference>
<name>A0ABX1Q226_9RHOO</name>
<sequence length="108" mass="12389">MNLTITGHHVEVTPAIREYVNTKLDRVIRHFDNVTSVSVILSVEKLRQKAEVTLHVRGKDIYVESDDADMYAAIDSMADKLDRQVLKYKGKNHDHGHDTLKHQQPTEL</sequence>
<dbReference type="SUPFAM" id="SSF69754">
    <property type="entry name" value="Ribosome binding protein Y (YfiA homologue)"/>
    <property type="match status" value="1"/>
</dbReference>
<protein>
    <recommendedName>
        <fullName evidence="3">Ribosome hibernation promoting factor</fullName>
    </recommendedName>
</protein>
<evidence type="ECO:0000256" key="1">
    <source>
        <dbReference type="ARBA" id="ARBA00022845"/>
    </source>
</evidence>
<feature type="compositionally biased region" description="Basic and acidic residues" evidence="4">
    <location>
        <begin position="89"/>
        <end position="101"/>
    </location>
</feature>
<dbReference type="Pfam" id="PF02482">
    <property type="entry name" value="Ribosomal_S30AE"/>
    <property type="match status" value="1"/>
</dbReference>
<feature type="region of interest" description="Disordered" evidence="4">
    <location>
        <begin position="89"/>
        <end position="108"/>
    </location>
</feature>